<reference evidence="1" key="1">
    <citation type="submission" date="2023-04" db="EMBL/GenBank/DDBJ databases">
        <title>A chromosome-level genome assembly of the parasitoid wasp Eretmocerus hayati.</title>
        <authorList>
            <person name="Zhong Y."/>
            <person name="Liu S."/>
            <person name="Liu Y."/>
        </authorList>
    </citation>
    <scope>NUCLEOTIDE SEQUENCE</scope>
    <source>
        <strain evidence="1">ZJU_SS_LIU_2023</strain>
    </source>
</reference>
<comment type="caution">
    <text evidence="1">The sequence shown here is derived from an EMBL/GenBank/DDBJ whole genome shotgun (WGS) entry which is preliminary data.</text>
</comment>
<accession>A0ACC2PED5</accession>
<keyword evidence="2" id="KW-1185">Reference proteome</keyword>
<gene>
    <name evidence="1" type="ORF">QAD02_017625</name>
</gene>
<proteinExistence type="predicted"/>
<dbReference type="EMBL" id="CM056741">
    <property type="protein sequence ID" value="KAJ8681833.1"/>
    <property type="molecule type" value="Genomic_DNA"/>
</dbReference>
<dbReference type="Proteomes" id="UP001239111">
    <property type="component" value="Chromosome 1"/>
</dbReference>
<evidence type="ECO:0000313" key="2">
    <source>
        <dbReference type="Proteomes" id="UP001239111"/>
    </source>
</evidence>
<sequence>MLAVIASLVACAMAQESATEAQVAVTQSANSFSNDLFKKIAKEQVGKNLISSPLSADIVLSMAAYGAGGNTAKQMRQSLHLPENDAVARQGFESLLTSLQDVKNVTLKIANKVYVAKGFEVKAEYKQLTSGPFKSETSELDLEKPTESAASVNKWVEDNTNNKIHEIVRADDINTDTRLLLLNAVYFKGNWAKKFNEKFTEIMPFNTDEKTQKNVSTMFMSSKFKYGELPNLKAKFVELPYENKDLKMIIILPDEVNGLSLIEENLESVRPEQLKGEEVTVELYLPKFKIESTIDLEKPLKELGMTDMFENSANFTGMSDAPLKVGKVLQKAFIEVNEEGSEAAAVTAIQIVPLNLPSDWDEEIIFKVDRPFSYKIIDTATQAVLFTGHVYDPTN</sequence>
<organism evidence="1 2">
    <name type="scientific">Eretmocerus hayati</name>
    <dbReference type="NCBI Taxonomy" id="131215"/>
    <lineage>
        <taxon>Eukaryota</taxon>
        <taxon>Metazoa</taxon>
        <taxon>Ecdysozoa</taxon>
        <taxon>Arthropoda</taxon>
        <taxon>Hexapoda</taxon>
        <taxon>Insecta</taxon>
        <taxon>Pterygota</taxon>
        <taxon>Neoptera</taxon>
        <taxon>Endopterygota</taxon>
        <taxon>Hymenoptera</taxon>
        <taxon>Apocrita</taxon>
        <taxon>Proctotrupomorpha</taxon>
        <taxon>Chalcidoidea</taxon>
        <taxon>Aphelinidae</taxon>
        <taxon>Aphelininae</taxon>
        <taxon>Eretmocerus</taxon>
    </lineage>
</organism>
<evidence type="ECO:0000313" key="1">
    <source>
        <dbReference type="EMBL" id="KAJ8681833.1"/>
    </source>
</evidence>
<name>A0ACC2PED5_9HYME</name>
<protein>
    <submittedName>
        <fullName evidence="1">Uncharacterized protein</fullName>
    </submittedName>
</protein>